<name>A0AAW2JMF4_9LAMI</name>
<accession>A0AAW2JMF4</accession>
<gene>
    <name evidence="3" type="ORF">Sangu_3194700</name>
</gene>
<dbReference type="InterPro" id="IPR000794">
    <property type="entry name" value="Beta-ketoacyl_synthase"/>
</dbReference>
<dbReference type="GO" id="GO:0006633">
    <property type="term" value="P:fatty acid biosynthetic process"/>
    <property type="evidence" value="ECO:0007669"/>
    <property type="project" value="TreeGrafter"/>
</dbReference>
<dbReference type="GO" id="GO:0009570">
    <property type="term" value="C:chloroplast stroma"/>
    <property type="evidence" value="ECO:0007669"/>
    <property type="project" value="TreeGrafter"/>
</dbReference>
<reference evidence="3" key="2">
    <citation type="journal article" date="2024" name="Plant">
        <title>Genomic evolution and insights into agronomic trait innovations of Sesamum species.</title>
        <authorList>
            <person name="Miao H."/>
            <person name="Wang L."/>
            <person name="Qu L."/>
            <person name="Liu H."/>
            <person name="Sun Y."/>
            <person name="Le M."/>
            <person name="Wang Q."/>
            <person name="Wei S."/>
            <person name="Zheng Y."/>
            <person name="Lin W."/>
            <person name="Duan Y."/>
            <person name="Cao H."/>
            <person name="Xiong S."/>
            <person name="Wang X."/>
            <person name="Wei L."/>
            <person name="Li C."/>
            <person name="Ma Q."/>
            <person name="Ju M."/>
            <person name="Zhao R."/>
            <person name="Li G."/>
            <person name="Mu C."/>
            <person name="Tian Q."/>
            <person name="Mei H."/>
            <person name="Zhang T."/>
            <person name="Gao T."/>
            <person name="Zhang H."/>
        </authorList>
    </citation>
    <scope>NUCLEOTIDE SEQUENCE</scope>
    <source>
        <strain evidence="3">G01</strain>
    </source>
</reference>
<evidence type="ECO:0000256" key="1">
    <source>
        <dbReference type="ARBA" id="ARBA00013191"/>
    </source>
</evidence>
<comment type="caution">
    <text evidence="3">The sequence shown here is derived from an EMBL/GenBank/DDBJ whole genome shotgun (WGS) entry which is preliminary data.</text>
</comment>
<protein>
    <recommendedName>
        <fullName evidence="1">beta-ketoacyl-[acyl-carrier-protein] synthase I</fullName>
        <ecNumber evidence="1">2.3.1.41</ecNumber>
    </recommendedName>
</protein>
<dbReference type="GO" id="GO:0005739">
    <property type="term" value="C:mitochondrion"/>
    <property type="evidence" value="ECO:0007669"/>
    <property type="project" value="TreeGrafter"/>
</dbReference>
<dbReference type="Gene3D" id="3.40.47.10">
    <property type="match status" value="1"/>
</dbReference>
<feature type="non-terminal residue" evidence="3">
    <location>
        <position position="1"/>
    </location>
</feature>
<dbReference type="SUPFAM" id="SSF53901">
    <property type="entry name" value="Thiolase-like"/>
    <property type="match status" value="1"/>
</dbReference>
<dbReference type="EMBL" id="JACGWK010000662">
    <property type="protein sequence ID" value="KAL0295573.1"/>
    <property type="molecule type" value="Genomic_DNA"/>
</dbReference>
<proteinExistence type="predicted"/>
<reference evidence="3" key="1">
    <citation type="submission" date="2020-06" db="EMBL/GenBank/DDBJ databases">
        <authorList>
            <person name="Li T."/>
            <person name="Hu X."/>
            <person name="Zhang T."/>
            <person name="Song X."/>
            <person name="Zhang H."/>
            <person name="Dai N."/>
            <person name="Sheng W."/>
            <person name="Hou X."/>
            <person name="Wei L."/>
        </authorList>
    </citation>
    <scope>NUCLEOTIDE SEQUENCE</scope>
    <source>
        <strain evidence="3">G01</strain>
        <tissue evidence="3">Leaf</tissue>
    </source>
</reference>
<evidence type="ECO:0000256" key="2">
    <source>
        <dbReference type="ARBA" id="ARBA00022679"/>
    </source>
</evidence>
<evidence type="ECO:0000313" key="3">
    <source>
        <dbReference type="EMBL" id="KAL0295573.1"/>
    </source>
</evidence>
<dbReference type="EC" id="2.3.1.41" evidence="1"/>
<keyword evidence="2" id="KW-0808">Transferase</keyword>
<sequence length="59" mass="6314">AIQTGWIHPNVNLECPDEGVDANILVGCKREQLDVKAALSNSLGFGGHNSSIVFASYKE</sequence>
<dbReference type="PANTHER" id="PTHR11712">
    <property type="entry name" value="POLYKETIDE SYNTHASE-RELATED"/>
    <property type="match status" value="1"/>
</dbReference>
<dbReference type="InterPro" id="IPR016039">
    <property type="entry name" value="Thiolase-like"/>
</dbReference>
<organism evidence="3">
    <name type="scientific">Sesamum angustifolium</name>
    <dbReference type="NCBI Taxonomy" id="2727405"/>
    <lineage>
        <taxon>Eukaryota</taxon>
        <taxon>Viridiplantae</taxon>
        <taxon>Streptophyta</taxon>
        <taxon>Embryophyta</taxon>
        <taxon>Tracheophyta</taxon>
        <taxon>Spermatophyta</taxon>
        <taxon>Magnoliopsida</taxon>
        <taxon>eudicotyledons</taxon>
        <taxon>Gunneridae</taxon>
        <taxon>Pentapetalae</taxon>
        <taxon>asterids</taxon>
        <taxon>lamiids</taxon>
        <taxon>Lamiales</taxon>
        <taxon>Pedaliaceae</taxon>
        <taxon>Sesamum</taxon>
    </lineage>
</organism>
<dbReference type="GO" id="GO:0004315">
    <property type="term" value="F:3-oxoacyl-[acyl-carrier-protein] synthase activity"/>
    <property type="evidence" value="ECO:0007669"/>
    <property type="project" value="UniProtKB-EC"/>
</dbReference>
<dbReference type="PANTHER" id="PTHR11712:SF332">
    <property type="entry name" value="3-OXOACYL-[ACYL-CARRIER-PROTEIN] SYNTHASE II, CHLOROPLASTIC"/>
    <property type="match status" value="1"/>
</dbReference>
<dbReference type="AlphaFoldDB" id="A0AAW2JMF4"/>